<dbReference type="Proteomes" id="UP001168575">
    <property type="component" value="Unassembled WGS sequence"/>
</dbReference>
<feature type="non-terminal residue" evidence="1">
    <location>
        <position position="352"/>
    </location>
</feature>
<accession>A0AA43RJU7</accession>
<evidence type="ECO:0000313" key="2">
    <source>
        <dbReference type="Proteomes" id="UP001168575"/>
    </source>
</evidence>
<protein>
    <submittedName>
        <fullName evidence="1">Uncharacterized protein</fullName>
    </submittedName>
</protein>
<organism evidence="1 2">
    <name type="scientific">Phoenicibacter congonensis</name>
    <dbReference type="NCBI Taxonomy" id="1944646"/>
    <lineage>
        <taxon>Bacteria</taxon>
        <taxon>Bacillati</taxon>
        <taxon>Actinomycetota</taxon>
        <taxon>Coriobacteriia</taxon>
        <taxon>Eggerthellales</taxon>
        <taxon>Eggerthellaceae</taxon>
        <taxon>Phoenicibacter</taxon>
    </lineage>
</organism>
<comment type="caution">
    <text evidence="1">The sequence shown here is derived from an EMBL/GenBank/DDBJ whole genome shotgun (WGS) entry which is preliminary data.</text>
</comment>
<evidence type="ECO:0000313" key="1">
    <source>
        <dbReference type="EMBL" id="MDO4842161.1"/>
    </source>
</evidence>
<name>A0AA43RJU7_9ACTN</name>
<gene>
    <name evidence="1" type="ORF">Q3982_05740</name>
</gene>
<dbReference type="EMBL" id="JAUMVS010000105">
    <property type="protein sequence ID" value="MDO4842161.1"/>
    <property type="molecule type" value="Genomic_DNA"/>
</dbReference>
<dbReference type="AlphaFoldDB" id="A0AA43RJU7"/>
<proteinExistence type="predicted"/>
<sequence length="352" mass="36846">MDNELQYIAGVNINNANLSGVGSAGLIEALAYTDGKMNYSNTLKSAGVVPVTIAASKNVITYDNSINVTDSNLSTAKADQDITLAATDETTATFDTTADTQGGAVGAASAKTDNTLNRSNKITVTDGKILSTNDVNIYAGANLDGITSSLTYNVLADAYNKTAVPLATAPKAKNTMTQENQVSINGDIDSVRHVNFKAGKGMTTVSTSAREYNIYKGTSGSGSVTSTALGEVTPGETVTNYVDIASGKKVRAGIHNNLELTISGSTKVTNPEFDANGNVISGKEGSIDFSGIKVTTGAGQDWFDTKQNVVAAVVELENGLYARLEEINDLLGQYASTSDEYSILNSERERIL</sequence>
<keyword evidence="2" id="KW-1185">Reference proteome</keyword>
<reference evidence="1" key="1">
    <citation type="submission" date="2023-07" db="EMBL/GenBank/DDBJ databases">
        <title>Between Cages and Wild: Unraveling the Impact of Captivity on Animal Microbiomes and Antimicrobial Resistance.</title>
        <authorList>
            <person name="Schmartz G.P."/>
            <person name="Rehner J."/>
            <person name="Schuff M.J."/>
            <person name="Becker S.L."/>
            <person name="Kravczyk M."/>
            <person name="Gurevich A."/>
            <person name="Francke R."/>
            <person name="Mueller R."/>
            <person name="Keller V."/>
            <person name="Keller A."/>
        </authorList>
    </citation>
    <scope>NUCLEOTIDE SEQUENCE</scope>
    <source>
        <strain evidence="1">S12M_St_49</strain>
    </source>
</reference>